<protein>
    <submittedName>
        <fullName evidence="2">Uncharacterized protein</fullName>
    </submittedName>
</protein>
<evidence type="ECO:0000313" key="2">
    <source>
        <dbReference type="EMBL" id="NDV37453.1"/>
    </source>
</evidence>
<reference evidence="2" key="1">
    <citation type="journal article" date="2020" name="J. Eukaryot. Microbiol.">
        <title>De novo Sequencing, Assembly and Annotation of the Transcriptome for the Free-Living Testate Amoeba Arcella intermedia.</title>
        <authorList>
            <person name="Ribeiro G.M."/>
            <person name="Porfirio-Sousa A.L."/>
            <person name="Maurer-Alcala X.X."/>
            <person name="Katz L.A."/>
            <person name="Lahr D.J.G."/>
        </authorList>
    </citation>
    <scope>NUCLEOTIDE SEQUENCE</scope>
</reference>
<proteinExistence type="predicted"/>
<name>A0A6B2LK93_9EUKA</name>
<accession>A0A6B2LK93</accession>
<organism evidence="2">
    <name type="scientific">Arcella intermedia</name>
    <dbReference type="NCBI Taxonomy" id="1963864"/>
    <lineage>
        <taxon>Eukaryota</taxon>
        <taxon>Amoebozoa</taxon>
        <taxon>Tubulinea</taxon>
        <taxon>Elardia</taxon>
        <taxon>Arcellinida</taxon>
        <taxon>Sphaerothecina</taxon>
        <taxon>Arcellidae</taxon>
        <taxon>Arcella</taxon>
    </lineage>
</organism>
<dbReference type="EMBL" id="GIBP01008484">
    <property type="protein sequence ID" value="NDV37453.1"/>
    <property type="molecule type" value="Transcribed_RNA"/>
</dbReference>
<evidence type="ECO:0000256" key="1">
    <source>
        <dbReference type="SAM" id="MobiDB-lite"/>
    </source>
</evidence>
<feature type="compositionally biased region" description="Acidic residues" evidence="1">
    <location>
        <begin position="117"/>
        <end position="130"/>
    </location>
</feature>
<sequence>MDLFYEKKRSIDYIQLSEWLEIALSDDLRLEFEEESTELKQVSTLLIKLYEECMENNFVNLNLLLRQNTLRDPTDIIWGGLKPTEFPPKEEEPPQLVHVPPQPFPQPQQQPAMTNQPDDDEDMDISEEEEGWTKVKGRKKK</sequence>
<dbReference type="AlphaFoldDB" id="A0A6B2LK93"/>
<feature type="region of interest" description="Disordered" evidence="1">
    <location>
        <begin position="81"/>
        <end position="141"/>
    </location>
</feature>